<feature type="transmembrane region" description="Helical" evidence="8">
    <location>
        <begin position="130"/>
        <end position="148"/>
    </location>
</feature>
<dbReference type="SUPFAM" id="SSF47384">
    <property type="entry name" value="Homodimeric domain of signal transducing histidine kinase"/>
    <property type="match status" value="1"/>
</dbReference>
<keyword evidence="5 10" id="KW-0418">Kinase</keyword>
<keyword evidence="8" id="KW-0472">Membrane</keyword>
<evidence type="ECO:0000256" key="3">
    <source>
        <dbReference type="ARBA" id="ARBA00022679"/>
    </source>
</evidence>
<dbReference type="KEGG" id="mff:MFFC18_00330"/>
<dbReference type="SMART" id="SM00387">
    <property type="entry name" value="HATPase_c"/>
    <property type="match status" value="1"/>
</dbReference>
<dbReference type="GO" id="GO:0000155">
    <property type="term" value="F:phosphorelay sensor kinase activity"/>
    <property type="evidence" value="ECO:0007669"/>
    <property type="project" value="InterPro"/>
</dbReference>
<feature type="transmembrane region" description="Helical" evidence="8">
    <location>
        <begin position="45"/>
        <end position="69"/>
    </location>
</feature>
<evidence type="ECO:0000256" key="7">
    <source>
        <dbReference type="SAM" id="Coils"/>
    </source>
</evidence>
<dbReference type="PROSITE" id="PS50109">
    <property type="entry name" value="HIS_KIN"/>
    <property type="match status" value="1"/>
</dbReference>
<evidence type="ECO:0000313" key="11">
    <source>
        <dbReference type="Proteomes" id="UP000322214"/>
    </source>
</evidence>
<feature type="coiled-coil region" evidence="7">
    <location>
        <begin position="186"/>
        <end position="213"/>
    </location>
</feature>
<dbReference type="InterPro" id="IPR036097">
    <property type="entry name" value="HisK_dim/P_sf"/>
</dbReference>
<comment type="catalytic activity">
    <reaction evidence="1">
        <text>ATP + protein L-histidine = ADP + protein N-phospho-L-histidine.</text>
        <dbReference type="EC" id="2.7.13.3"/>
    </reaction>
</comment>
<dbReference type="STRING" id="980251.GCA_001642875_03728"/>
<keyword evidence="11" id="KW-1185">Reference proteome</keyword>
<dbReference type="GO" id="GO:0005886">
    <property type="term" value="C:plasma membrane"/>
    <property type="evidence" value="ECO:0007669"/>
    <property type="project" value="TreeGrafter"/>
</dbReference>
<evidence type="ECO:0000256" key="6">
    <source>
        <dbReference type="ARBA" id="ARBA00022840"/>
    </source>
</evidence>
<evidence type="ECO:0000259" key="9">
    <source>
        <dbReference type="PROSITE" id="PS50109"/>
    </source>
</evidence>
<dbReference type="PANTHER" id="PTHR44936:SF10">
    <property type="entry name" value="SENSOR PROTEIN RSTB"/>
    <property type="match status" value="1"/>
</dbReference>
<keyword evidence="6" id="KW-0067">ATP-binding</keyword>
<dbReference type="InterPro" id="IPR005467">
    <property type="entry name" value="His_kinase_dom"/>
</dbReference>
<dbReference type="InterPro" id="IPR003594">
    <property type="entry name" value="HATPase_dom"/>
</dbReference>
<dbReference type="SUPFAM" id="SSF55874">
    <property type="entry name" value="ATPase domain of HSP90 chaperone/DNA topoisomerase II/histidine kinase"/>
    <property type="match status" value="1"/>
</dbReference>
<proteinExistence type="predicted"/>
<dbReference type="Gene3D" id="3.30.565.10">
    <property type="entry name" value="Histidine kinase-like ATPase, C-terminal domain"/>
    <property type="match status" value="1"/>
</dbReference>
<accession>A0A5B9P6A7</accession>
<name>A0A5B9P6A7_9BACT</name>
<protein>
    <recommendedName>
        <fullName evidence="2">histidine kinase</fullName>
        <ecNumber evidence="2">2.7.13.3</ecNumber>
    </recommendedName>
</protein>
<sequence>MDASSDRHLINASWLIKLRWVAVVGQVVTIMITIGLFKIKLPSVWLLAVAISLTAVSNLMLMHWYLSLAKKEVKPKPSNRVMGVILLMDLFSLTTLLYATGGPNNPFSLFFFVNVSLSALVLNRKWAWGLNVMSILCFAGLLFDHHQIEQLDMGLDSITDHGIATLRHVGLLVAFTACSSVIVYFMTRLTDELRQQQVTVRRAEESRARYEKIEALGTLAAGAAHELATPLSTIAIVAKDVEKAFEQHPPNFPGANDVVEDVSLIRSQLDRCRGILDRMSSHAGESIGEQMQSVSMEELIDSCLEGLIGASRVEVSLPPDADSWMVDVPLDALSQAIRGLIKNAIDADESGRSVRLAVTHRGDKAEVEITDWGSGMPEEILQRVSEPFFTTKPPGKGMGLGVFLAINVLRGVDGDVVYRSAPGEGTTATVSFRGQK</sequence>
<feature type="transmembrane region" description="Helical" evidence="8">
    <location>
        <begin position="168"/>
        <end position="187"/>
    </location>
</feature>
<evidence type="ECO:0000313" key="10">
    <source>
        <dbReference type="EMBL" id="QEG20186.1"/>
    </source>
</evidence>
<dbReference type="AlphaFoldDB" id="A0A5B9P6A7"/>
<evidence type="ECO:0000256" key="5">
    <source>
        <dbReference type="ARBA" id="ARBA00022777"/>
    </source>
</evidence>
<keyword evidence="3 10" id="KW-0808">Transferase</keyword>
<feature type="transmembrane region" description="Helical" evidence="8">
    <location>
        <begin position="20"/>
        <end position="39"/>
    </location>
</feature>
<dbReference type="PANTHER" id="PTHR44936">
    <property type="entry name" value="SENSOR PROTEIN CREC"/>
    <property type="match status" value="1"/>
</dbReference>
<dbReference type="EC" id="2.7.13.3" evidence="2"/>
<dbReference type="Gene3D" id="1.10.287.130">
    <property type="match status" value="1"/>
</dbReference>
<reference evidence="10 11" key="1">
    <citation type="submission" date="2019-08" db="EMBL/GenBank/DDBJ databases">
        <title>Deep-cultivation of Planctomycetes and their phenomic and genomic characterization uncovers novel biology.</title>
        <authorList>
            <person name="Wiegand S."/>
            <person name="Jogler M."/>
            <person name="Boedeker C."/>
            <person name="Pinto D."/>
            <person name="Vollmers J."/>
            <person name="Rivas-Marin E."/>
            <person name="Kohn T."/>
            <person name="Peeters S.H."/>
            <person name="Heuer A."/>
            <person name="Rast P."/>
            <person name="Oberbeckmann S."/>
            <person name="Bunk B."/>
            <person name="Jeske O."/>
            <person name="Meyerdierks A."/>
            <person name="Storesund J.E."/>
            <person name="Kallscheuer N."/>
            <person name="Luecker S."/>
            <person name="Lage O.M."/>
            <person name="Pohl T."/>
            <person name="Merkel B.J."/>
            <person name="Hornburger P."/>
            <person name="Mueller R.-W."/>
            <person name="Bruemmer F."/>
            <person name="Labrenz M."/>
            <person name="Spormann A.M."/>
            <person name="Op den Camp H."/>
            <person name="Overmann J."/>
            <person name="Amann R."/>
            <person name="Jetten M.S.M."/>
            <person name="Mascher T."/>
            <person name="Medema M.H."/>
            <person name="Devos D.P."/>
            <person name="Kaster A.-K."/>
            <person name="Ovreas L."/>
            <person name="Rohde M."/>
            <person name="Galperin M.Y."/>
            <person name="Jogler C."/>
        </authorList>
    </citation>
    <scope>NUCLEOTIDE SEQUENCE [LARGE SCALE GENOMIC DNA]</scope>
    <source>
        <strain evidence="10 11">FC18</strain>
    </source>
</reference>
<keyword evidence="8" id="KW-1133">Transmembrane helix</keyword>
<dbReference type="InterPro" id="IPR004358">
    <property type="entry name" value="Sig_transdc_His_kin-like_C"/>
</dbReference>
<dbReference type="PRINTS" id="PR00344">
    <property type="entry name" value="BCTRLSENSOR"/>
</dbReference>
<evidence type="ECO:0000256" key="4">
    <source>
        <dbReference type="ARBA" id="ARBA00022741"/>
    </source>
</evidence>
<dbReference type="CDD" id="cd00075">
    <property type="entry name" value="HATPase"/>
    <property type="match status" value="1"/>
</dbReference>
<dbReference type="Proteomes" id="UP000322214">
    <property type="component" value="Chromosome"/>
</dbReference>
<keyword evidence="7" id="KW-0175">Coiled coil</keyword>
<feature type="domain" description="Histidine kinase" evidence="9">
    <location>
        <begin position="222"/>
        <end position="436"/>
    </location>
</feature>
<keyword evidence="4" id="KW-0547">Nucleotide-binding</keyword>
<gene>
    <name evidence="10" type="primary">regB</name>
    <name evidence="10" type="ORF">MFFC18_00330</name>
</gene>
<dbReference type="GO" id="GO:0005524">
    <property type="term" value="F:ATP binding"/>
    <property type="evidence" value="ECO:0007669"/>
    <property type="project" value="UniProtKB-KW"/>
</dbReference>
<dbReference type="RefSeq" id="WP_157665210.1">
    <property type="nucleotide sequence ID" value="NZ_CP042912.1"/>
</dbReference>
<dbReference type="Pfam" id="PF02518">
    <property type="entry name" value="HATPase_c"/>
    <property type="match status" value="1"/>
</dbReference>
<dbReference type="EMBL" id="CP042912">
    <property type="protein sequence ID" value="QEG20186.1"/>
    <property type="molecule type" value="Genomic_DNA"/>
</dbReference>
<evidence type="ECO:0000256" key="8">
    <source>
        <dbReference type="SAM" id="Phobius"/>
    </source>
</evidence>
<dbReference type="InterPro" id="IPR036890">
    <property type="entry name" value="HATPase_C_sf"/>
</dbReference>
<evidence type="ECO:0000256" key="2">
    <source>
        <dbReference type="ARBA" id="ARBA00012438"/>
    </source>
</evidence>
<dbReference type="InterPro" id="IPR050980">
    <property type="entry name" value="2C_sensor_his_kinase"/>
</dbReference>
<evidence type="ECO:0000256" key="1">
    <source>
        <dbReference type="ARBA" id="ARBA00000085"/>
    </source>
</evidence>
<organism evidence="10 11">
    <name type="scientific">Mariniblastus fucicola</name>
    <dbReference type="NCBI Taxonomy" id="980251"/>
    <lineage>
        <taxon>Bacteria</taxon>
        <taxon>Pseudomonadati</taxon>
        <taxon>Planctomycetota</taxon>
        <taxon>Planctomycetia</taxon>
        <taxon>Pirellulales</taxon>
        <taxon>Pirellulaceae</taxon>
        <taxon>Mariniblastus</taxon>
    </lineage>
</organism>
<keyword evidence="8" id="KW-0812">Transmembrane</keyword>